<evidence type="ECO:0000256" key="11">
    <source>
        <dbReference type="PROSITE-ProRule" id="PRU01360"/>
    </source>
</evidence>
<evidence type="ECO:0000256" key="13">
    <source>
        <dbReference type="SAM" id="SignalP"/>
    </source>
</evidence>
<evidence type="ECO:0000256" key="4">
    <source>
        <dbReference type="ARBA" id="ARBA00022496"/>
    </source>
</evidence>
<keyword evidence="4" id="KW-0410">Iron transport</keyword>
<dbReference type="InterPro" id="IPR039426">
    <property type="entry name" value="TonB-dep_rcpt-like"/>
</dbReference>
<evidence type="ECO:0000256" key="7">
    <source>
        <dbReference type="ARBA" id="ARBA00023065"/>
    </source>
</evidence>
<keyword evidence="8 12" id="KW-0798">TonB box</keyword>
<evidence type="ECO:0000256" key="10">
    <source>
        <dbReference type="ARBA" id="ARBA00023237"/>
    </source>
</evidence>
<evidence type="ECO:0000313" key="17">
    <source>
        <dbReference type="Proteomes" id="UP000472676"/>
    </source>
</evidence>
<evidence type="ECO:0000256" key="1">
    <source>
        <dbReference type="ARBA" id="ARBA00004571"/>
    </source>
</evidence>
<evidence type="ECO:0000256" key="2">
    <source>
        <dbReference type="ARBA" id="ARBA00022448"/>
    </source>
</evidence>
<evidence type="ECO:0000256" key="12">
    <source>
        <dbReference type="RuleBase" id="RU003357"/>
    </source>
</evidence>
<keyword evidence="5 11" id="KW-0812">Transmembrane</keyword>
<evidence type="ECO:0000256" key="8">
    <source>
        <dbReference type="ARBA" id="ARBA00023077"/>
    </source>
</evidence>
<dbReference type="Proteomes" id="UP000472676">
    <property type="component" value="Unassembled WGS sequence"/>
</dbReference>
<proteinExistence type="inferred from homology"/>
<reference evidence="16 17" key="1">
    <citation type="journal article" date="2014" name="Int. J. Syst. Evol. Microbiol.">
        <title>Solimonas terrae sp. nov., isolated from soil.</title>
        <authorList>
            <person name="Kim S.J."/>
            <person name="Moon J.Y."/>
            <person name="Weon H.Y."/>
            <person name="Ahn J.H."/>
            <person name="Chen W.M."/>
            <person name="Kwon S.W."/>
        </authorList>
    </citation>
    <scope>NUCLEOTIDE SEQUENCE [LARGE SCALE GENOMIC DNA]</scope>
    <source>
        <strain evidence="16 17">KIS83-12</strain>
    </source>
</reference>
<keyword evidence="6" id="KW-0408">Iron</keyword>
<comment type="caution">
    <text evidence="16">The sequence shown here is derived from an EMBL/GenBank/DDBJ whole genome shotgun (WGS) entry which is preliminary data.</text>
</comment>
<keyword evidence="13" id="KW-0732">Signal</keyword>
<dbReference type="Pfam" id="PF07715">
    <property type="entry name" value="Plug"/>
    <property type="match status" value="1"/>
</dbReference>
<dbReference type="Pfam" id="PF00593">
    <property type="entry name" value="TonB_dep_Rec_b-barrel"/>
    <property type="match status" value="1"/>
</dbReference>
<keyword evidence="16" id="KW-0675">Receptor</keyword>
<dbReference type="PANTHER" id="PTHR32552">
    <property type="entry name" value="FERRICHROME IRON RECEPTOR-RELATED"/>
    <property type="match status" value="1"/>
</dbReference>
<feature type="signal peptide" evidence="13">
    <location>
        <begin position="1"/>
        <end position="29"/>
    </location>
</feature>
<accession>A0A6M2BRE1</accession>
<evidence type="ECO:0000259" key="15">
    <source>
        <dbReference type="Pfam" id="PF07715"/>
    </source>
</evidence>
<feature type="domain" description="TonB-dependent receptor plug" evidence="15">
    <location>
        <begin position="69"/>
        <end position="178"/>
    </location>
</feature>
<dbReference type="RefSeq" id="WP_166254937.1">
    <property type="nucleotide sequence ID" value="NZ_JAAMOW010000004.1"/>
</dbReference>
<gene>
    <name evidence="16" type="ORF">G7Y85_08560</name>
</gene>
<sequence length="779" mass="84983">MIRIDRVRRAGAIAALLPLPLLFSHPAVAADSADASAAAAPAAAAAADGGDDNKIAEIVVTAQRREEKLQKVPIAVTAMDSKQIENRGIQNVGDLSALAPGLQISKTASNTTISQITIRGLSQINPAIYWDPAVGVYVDGVYIGKAQGGIFDIVDLERVEVLRGPQGTLYGRNTLAGAINLITRRPSGEFGGSASLEVGNYNAITEKASIDLPKIGIVSMSLAARQEQRDGWVKTSNDSSTSKLNDRNNNGLRFAADFDFAPDVLGEYRYDRSITNQTPNWDQLYHVDNNLGYPGFDGYASHDRLKHADLDAPMFEKAHISGHAFTLNWTLDDINTLKSITGYRKLSWDDSLDLDGSPYDIAFTQRFTKYHQISQDLQWLGHTDQLNWVGGLYYFGDNGGTNNPQHFFSHSSNYDSSYSTKTHAGSVYGQLDYKPIDPLTLSAGLRYTREKKELARTFGCNSPFYPECTNSDPAAFNYLIPAGTGAQKTFHATTPMASVAWQFTPDLNAYLRYAEGFKSGGFNGEFSDPTLSSADNVAETQTPFKPEKQRSYELGTKSTWLDQRIVLNAAVYYNKAKDLQESIFLGSGAAASSVRNAGKATIYGAELEGQVALWAGSRLGFNYAYLHTKYDEFIDGGADVADNRAFVHAPKNTANLYLDMRLAQLGWAELRGMVDYAYTDAFYTYAYQLTGPSDAGYDPSKQVASDAKVPSTGLLNLRLSLSKVKLGDAASGELALWCRNVTDKDSPTNFIDFGPAFGSLTVANFNDPRTFGVTGVVRW</sequence>
<keyword evidence="9 11" id="KW-0472">Membrane</keyword>
<keyword evidence="2 11" id="KW-0813">Transport</keyword>
<keyword evidence="10 11" id="KW-0998">Cell outer membrane</keyword>
<feature type="domain" description="TonB-dependent receptor-like beta-barrel" evidence="14">
    <location>
        <begin position="244"/>
        <end position="740"/>
    </location>
</feature>
<dbReference type="CDD" id="cd01347">
    <property type="entry name" value="ligand_gated_channel"/>
    <property type="match status" value="1"/>
</dbReference>
<keyword evidence="17" id="KW-1185">Reference proteome</keyword>
<name>A0A6M2BRE1_9GAMM</name>
<evidence type="ECO:0000256" key="5">
    <source>
        <dbReference type="ARBA" id="ARBA00022692"/>
    </source>
</evidence>
<dbReference type="PROSITE" id="PS52016">
    <property type="entry name" value="TONB_DEPENDENT_REC_3"/>
    <property type="match status" value="1"/>
</dbReference>
<dbReference type="InterPro" id="IPR036942">
    <property type="entry name" value="Beta-barrel_TonB_sf"/>
</dbReference>
<dbReference type="Gene3D" id="2.40.170.20">
    <property type="entry name" value="TonB-dependent receptor, beta-barrel domain"/>
    <property type="match status" value="1"/>
</dbReference>
<feature type="chain" id="PRO_5027010451" evidence="13">
    <location>
        <begin position="30"/>
        <end position="779"/>
    </location>
</feature>
<dbReference type="SUPFAM" id="SSF56935">
    <property type="entry name" value="Porins"/>
    <property type="match status" value="1"/>
</dbReference>
<dbReference type="PANTHER" id="PTHR32552:SF81">
    <property type="entry name" value="TONB-DEPENDENT OUTER MEMBRANE RECEPTOR"/>
    <property type="match status" value="1"/>
</dbReference>
<dbReference type="AlphaFoldDB" id="A0A6M2BRE1"/>
<evidence type="ECO:0000313" key="16">
    <source>
        <dbReference type="EMBL" id="NGY04815.1"/>
    </source>
</evidence>
<comment type="subcellular location">
    <subcellularLocation>
        <location evidence="1 11">Cell outer membrane</location>
        <topology evidence="1 11">Multi-pass membrane protein</topology>
    </subcellularLocation>
</comment>
<evidence type="ECO:0000256" key="9">
    <source>
        <dbReference type="ARBA" id="ARBA00023136"/>
    </source>
</evidence>
<keyword evidence="7" id="KW-0406">Ion transport</keyword>
<organism evidence="16 17">
    <name type="scientific">Solimonas terrae</name>
    <dbReference type="NCBI Taxonomy" id="1396819"/>
    <lineage>
        <taxon>Bacteria</taxon>
        <taxon>Pseudomonadati</taxon>
        <taxon>Pseudomonadota</taxon>
        <taxon>Gammaproteobacteria</taxon>
        <taxon>Nevskiales</taxon>
        <taxon>Nevskiaceae</taxon>
        <taxon>Solimonas</taxon>
    </lineage>
</organism>
<evidence type="ECO:0000256" key="6">
    <source>
        <dbReference type="ARBA" id="ARBA00023004"/>
    </source>
</evidence>
<keyword evidence="3 11" id="KW-1134">Transmembrane beta strand</keyword>
<dbReference type="EMBL" id="JAAMOW010000004">
    <property type="protein sequence ID" value="NGY04815.1"/>
    <property type="molecule type" value="Genomic_DNA"/>
</dbReference>
<dbReference type="GO" id="GO:0009279">
    <property type="term" value="C:cell outer membrane"/>
    <property type="evidence" value="ECO:0007669"/>
    <property type="project" value="UniProtKB-SubCell"/>
</dbReference>
<dbReference type="InterPro" id="IPR012910">
    <property type="entry name" value="Plug_dom"/>
</dbReference>
<dbReference type="InterPro" id="IPR000531">
    <property type="entry name" value="Beta-barrel_TonB"/>
</dbReference>
<comment type="similarity">
    <text evidence="11 12">Belongs to the TonB-dependent receptor family.</text>
</comment>
<protein>
    <submittedName>
        <fullName evidence="16">TonB-dependent receptor</fullName>
    </submittedName>
</protein>
<evidence type="ECO:0000259" key="14">
    <source>
        <dbReference type="Pfam" id="PF00593"/>
    </source>
</evidence>
<evidence type="ECO:0000256" key="3">
    <source>
        <dbReference type="ARBA" id="ARBA00022452"/>
    </source>
</evidence>
<dbReference type="GO" id="GO:0006826">
    <property type="term" value="P:iron ion transport"/>
    <property type="evidence" value="ECO:0007669"/>
    <property type="project" value="UniProtKB-KW"/>
</dbReference>